<dbReference type="CDD" id="cd04208">
    <property type="entry name" value="CuRO_2_CuNIR"/>
    <property type="match status" value="1"/>
</dbReference>
<accession>A0A8K0AJR4</accession>
<keyword evidence="7" id="KW-0677">Repeat</keyword>
<evidence type="ECO:0000259" key="12">
    <source>
        <dbReference type="Pfam" id="PF07731"/>
    </source>
</evidence>
<feature type="binding site" description="type 1 copper site" evidence="11">
    <location>
        <position position="165"/>
    </location>
    <ligand>
        <name>Cu cation</name>
        <dbReference type="ChEBI" id="CHEBI:23378"/>
        <label>1</label>
    </ligand>
</feature>
<evidence type="ECO:0000256" key="5">
    <source>
        <dbReference type="ARBA" id="ARBA00017290"/>
    </source>
</evidence>
<name>A0A8K0AJR4_ANDGO</name>
<dbReference type="FunFam" id="2.60.40.420:FF:000093">
    <property type="entry name" value="Copper-containing nitrite reductase"/>
    <property type="match status" value="1"/>
</dbReference>
<dbReference type="Pfam" id="PF07732">
    <property type="entry name" value="Cu-oxidase_3"/>
    <property type="match status" value="1"/>
</dbReference>
<dbReference type="Proteomes" id="UP000799049">
    <property type="component" value="Unassembled WGS sequence"/>
</dbReference>
<evidence type="ECO:0000256" key="7">
    <source>
        <dbReference type="ARBA" id="ARBA00022737"/>
    </source>
</evidence>
<feature type="binding site" description="type 1 copper site" evidence="11">
    <location>
        <position position="206"/>
    </location>
    <ligand>
        <name>Cu cation</name>
        <dbReference type="ChEBI" id="CHEBI:23378"/>
        <label>1</label>
    </ligand>
</feature>
<evidence type="ECO:0000256" key="2">
    <source>
        <dbReference type="ARBA" id="ARBA00010609"/>
    </source>
</evidence>
<dbReference type="GO" id="GO:0050421">
    <property type="term" value="F:nitrite reductase (NO-forming) activity"/>
    <property type="evidence" value="ECO:0007669"/>
    <property type="project" value="UniProtKB-EC"/>
</dbReference>
<comment type="similarity">
    <text evidence="2">Belongs to the multicopper oxidase family.</text>
</comment>
<evidence type="ECO:0000256" key="3">
    <source>
        <dbReference type="ARBA" id="ARBA00011233"/>
    </source>
</evidence>
<feature type="binding site" description="type 1 copper site" evidence="11">
    <location>
        <position position="205"/>
    </location>
    <ligand>
        <name>Cu cation</name>
        <dbReference type="ChEBI" id="CHEBI:23378"/>
        <label>1</label>
    </ligand>
</feature>
<dbReference type="InterPro" id="IPR011706">
    <property type="entry name" value="Cu-oxidase_C"/>
</dbReference>
<proteinExistence type="inferred from homology"/>
<dbReference type="OrthoDB" id="2121828at2759"/>
<protein>
    <recommendedName>
        <fullName evidence="5">Copper-containing nitrite reductase</fullName>
        <ecNumber evidence="4">1.7.2.1</ecNumber>
    </recommendedName>
</protein>
<dbReference type="InterPro" id="IPR045087">
    <property type="entry name" value="Cu-oxidase_fam"/>
</dbReference>
<feature type="domain" description="Plastocyanin-like" evidence="12">
    <location>
        <begin position="272"/>
        <end position="357"/>
    </location>
</feature>
<feature type="domain" description="Plastocyanin-like" evidence="13">
    <location>
        <begin position="129"/>
        <end position="228"/>
    </location>
</feature>
<dbReference type="GO" id="GO:0005507">
    <property type="term" value="F:copper ion binding"/>
    <property type="evidence" value="ECO:0007669"/>
    <property type="project" value="InterPro"/>
</dbReference>
<comment type="catalytic activity">
    <reaction evidence="10">
        <text>nitric oxide + Fe(III)-[cytochrome c] + H2O = Fe(II)-[cytochrome c] + nitrite + 2 H(+)</text>
        <dbReference type="Rhea" id="RHEA:15233"/>
        <dbReference type="Rhea" id="RHEA-COMP:10350"/>
        <dbReference type="Rhea" id="RHEA-COMP:14399"/>
        <dbReference type="ChEBI" id="CHEBI:15377"/>
        <dbReference type="ChEBI" id="CHEBI:15378"/>
        <dbReference type="ChEBI" id="CHEBI:16301"/>
        <dbReference type="ChEBI" id="CHEBI:16480"/>
        <dbReference type="ChEBI" id="CHEBI:29033"/>
        <dbReference type="ChEBI" id="CHEBI:29034"/>
        <dbReference type="EC" id="1.7.2.1"/>
    </reaction>
</comment>
<evidence type="ECO:0000313" key="15">
    <source>
        <dbReference type="Proteomes" id="UP000799049"/>
    </source>
</evidence>
<dbReference type="PRINTS" id="PR00695">
    <property type="entry name" value="CUNO2RDTASE"/>
</dbReference>
<evidence type="ECO:0000256" key="10">
    <source>
        <dbReference type="ARBA" id="ARBA00049340"/>
    </source>
</evidence>
<organism evidence="14 15">
    <name type="scientific">Andalucia godoyi</name>
    <name type="common">Flagellate</name>
    <dbReference type="NCBI Taxonomy" id="505711"/>
    <lineage>
        <taxon>Eukaryota</taxon>
        <taxon>Discoba</taxon>
        <taxon>Jakobida</taxon>
        <taxon>Andalucina</taxon>
        <taxon>Andaluciidae</taxon>
        <taxon>Andalucia</taxon>
    </lineage>
</organism>
<evidence type="ECO:0000256" key="9">
    <source>
        <dbReference type="ARBA" id="ARBA00023008"/>
    </source>
</evidence>
<feature type="binding site" description="type 1 copper site" evidence="11">
    <location>
        <position position="219"/>
    </location>
    <ligand>
        <name>Cu cation</name>
        <dbReference type="ChEBI" id="CHEBI:23378"/>
        <label>1</label>
    </ligand>
</feature>
<dbReference type="InterPro" id="IPR011707">
    <property type="entry name" value="Cu-oxidase-like_N"/>
</dbReference>
<dbReference type="CDD" id="cd11020">
    <property type="entry name" value="CuRO_1_CuNIR"/>
    <property type="match status" value="1"/>
</dbReference>
<comment type="subunit">
    <text evidence="3">Homotrimer.</text>
</comment>
<dbReference type="PANTHER" id="PTHR11709:SF394">
    <property type="entry name" value="FI03373P-RELATED"/>
    <property type="match status" value="1"/>
</dbReference>
<comment type="cofactor">
    <cofactor evidence="11">
        <name>Cu(2+)</name>
        <dbReference type="ChEBI" id="CHEBI:29036"/>
    </cofactor>
</comment>
<gene>
    <name evidence="14" type="ORF">ANDGO_04647</name>
</gene>
<evidence type="ECO:0000313" key="14">
    <source>
        <dbReference type="EMBL" id="KAF0852161.1"/>
    </source>
</evidence>
<dbReference type="Gene3D" id="2.60.40.420">
    <property type="entry name" value="Cupredoxins - blue copper proteins"/>
    <property type="match status" value="2"/>
</dbReference>
<evidence type="ECO:0000256" key="4">
    <source>
        <dbReference type="ARBA" id="ARBA00011882"/>
    </source>
</evidence>
<keyword evidence="6 11" id="KW-0479">Metal-binding</keyword>
<evidence type="ECO:0000259" key="13">
    <source>
        <dbReference type="Pfam" id="PF07732"/>
    </source>
</evidence>
<dbReference type="SUPFAM" id="SSF49503">
    <property type="entry name" value="Cupredoxins"/>
    <property type="match status" value="2"/>
</dbReference>
<evidence type="ECO:0000256" key="6">
    <source>
        <dbReference type="ARBA" id="ARBA00022723"/>
    </source>
</evidence>
<keyword evidence="15" id="KW-1185">Reference proteome</keyword>
<evidence type="ECO:0000256" key="11">
    <source>
        <dbReference type="PIRSR" id="PIRSR601287-1"/>
    </source>
</evidence>
<dbReference type="EMBL" id="VRVR01000058">
    <property type="protein sequence ID" value="KAF0852161.1"/>
    <property type="molecule type" value="Genomic_DNA"/>
</dbReference>
<dbReference type="EC" id="1.7.2.1" evidence="4"/>
<dbReference type="Pfam" id="PF07731">
    <property type="entry name" value="Cu-oxidase_2"/>
    <property type="match status" value="1"/>
</dbReference>
<evidence type="ECO:0000256" key="8">
    <source>
        <dbReference type="ARBA" id="ARBA00023002"/>
    </source>
</evidence>
<dbReference type="InterPro" id="IPR008972">
    <property type="entry name" value="Cupredoxin"/>
</dbReference>
<feature type="binding site" description="type 1 copper site" evidence="11">
    <location>
        <position position="170"/>
    </location>
    <ligand>
        <name>Cu cation</name>
        <dbReference type="ChEBI" id="CHEBI:23378"/>
        <label>1</label>
    </ligand>
</feature>
<reference evidence="14" key="1">
    <citation type="submission" date="2019-09" db="EMBL/GenBank/DDBJ databases">
        <title>The Mitochondrial Proteome of the Jakobid, Andalucia godoyi, a Protist With the Most Gene-Rich and Bacteria-Like Mitochondrial Genome.</title>
        <authorList>
            <person name="Gray M.W."/>
            <person name="Burger G."/>
            <person name="Derelle R."/>
            <person name="Klimes V."/>
            <person name="Leger M."/>
            <person name="Sarrasin M."/>
            <person name="Vlcek C."/>
            <person name="Roger A.J."/>
            <person name="Elias M."/>
            <person name="Lang B.F."/>
        </authorList>
    </citation>
    <scope>NUCLEOTIDE SEQUENCE</scope>
    <source>
        <strain evidence="14">And28</strain>
    </source>
</reference>
<keyword evidence="8" id="KW-0560">Oxidoreductase</keyword>
<dbReference type="AlphaFoldDB" id="A0A8K0AJR4"/>
<evidence type="ECO:0000256" key="1">
    <source>
        <dbReference type="ARBA" id="ARBA00001960"/>
    </source>
</evidence>
<keyword evidence="9 11" id="KW-0186">Copper</keyword>
<dbReference type="PANTHER" id="PTHR11709">
    <property type="entry name" value="MULTI-COPPER OXIDASE"/>
    <property type="match status" value="1"/>
</dbReference>
<dbReference type="InterPro" id="IPR001287">
    <property type="entry name" value="NO2-reductase_Cu"/>
</dbReference>
<comment type="caution">
    <text evidence="14">The sequence shown here is derived from an EMBL/GenBank/DDBJ whole genome shotgun (WGS) entry which is preliminary data.</text>
</comment>
<sequence>MLFRIGRQRILQWTSGAVATAAALAAYSSRLSAAPSSADAESHSQTILLPQPLPKSTVYARTLNEVTGLYHWFHHNRGDQARDLTPVVDAEVTFAPNVPKPIARRYPARVRATLESVVRSISLTPLYSYDAWTFNGSVPGPMIRCRVGDVLELTHKNSDENAIGHNIDCHGVFGPGGGAPVTNCEAGESRTAYFRLLHPGLFVVHCAAAPVVQHIANGMYAMLLVEPEHGLPHVDREFYVMQSEFYGEEEEKGSRKLEFSYPRCLDENPSQVVFNGKEGALTTQPLVAEEGETIRLFVGNAGPNLVSSFHVIGAIFDKVYREGDLLSTPARALQTTLVPAGGSVVVEFNAAVPGTYSLVDHSIARIDKGAIGFLKVRGSPRKDIYDSNDPAQPCDGCKLHN</sequence>
<comment type="cofactor">
    <cofactor evidence="1 11">
        <name>Cu(+)</name>
        <dbReference type="ChEBI" id="CHEBI:49552"/>
    </cofactor>
</comment>
<feature type="binding site" description="type 1 copper site" evidence="11">
    <location>
        <position position="214"/>
    </location>
    <ligand>
        <name>Cu cation</name>
        <dbReference type="ChEBI" id="CHEBI:23378"/>
        <label>1</label>
    </ligand>
</feature>
<feature type="binding site" description="type 1 copper site" evidence="11">
    <location>
        <position position="361"/>
    </location>
    <ligand>
        <name>Cu cation</name>
        <dbReference type="ChEBI" id="CHEBI:23378"/>
        <label>1</label>
    </ligand>
</feature>